<protein>
    <submittedName>
        <fullName evidence="2">Uncharacterized protein</fullName>
    </submittedName>
</protein>
<feature type="compositionally biased region" description="Low complexity" evidence="1">
    <location>
        <begin position="158"/>
        <end position="169"/>
    </location>
</feature>
<feature type="compositionally biased region" description="Pro residues" evidence="1">
    <location>
        <begin position="135"/>
        <end position="157"/>
    </location>
</feature>
<sequence>MLFWCGVGLAPVAAGVLLVEDGGGPSDVAVLLAVTSIVLIGLSVGLRSDADVTFEDLSRQLALARRDAAEADEAARVAIVTARTEIRDLKLVVDDMCARLLGSVQQTRTALDGLHTGQQPLLRAVPANLPRRAEPPAPTPPPVPPPPPAPPPSPAPSPSSGRQPSSPASGRHRHTEEPERVVARAQVPAPRNPVTRGGPSVQPAVPAPDPRQTRIPRSRHAGDDPRTEAWIDALRRDEAMRRHEEPRTDAPGPRLSKEDTSAFWIRQQHERQRAAQQQYPQPQYHQEPRRHRRREDEEYRGWPS</sequence>
<organism evidence="2 3">
    <name type="scientific">Actinorhabdospora filicis</name>
    <dbReference type="NCBI Taxonomy" id="1785913"/>
    <lineage>
        <taxon>Bacteria</taxon>
        <taxon>Bacillati</taxon>
        <taxon>Actinomycetota</taxon>
        <taxon>Actinomycetes</taxon>
        <taxon>Micromonosporales</taxon>
        <taxon>Micromonosporaceae</taxon>
        <taxon>Actinorhabdospora</taxon>
    </lineage>
</organism>
<feature type="region of interest" description="Disordered" evidence="1">
    <location>
        <begin position="130"/>
        <end position="304"/>
    </location>
</feature>
<evidence type="ECO:0000256" key="1">
    <source>
        <dbReference type="SAM" id="MobiDB-lite"/>
    </source>
</evidence>
<gene>
    <name evidence="2" type="ORF">Afil01_18140</name>
</gene>
<feature type="compositionally biased region" description="Basic and acidic residues" evidence="1">
    <location>
        <begin position="220"/>
        <end position="248"/>
    </location>
</feature>
<dbReference type="EMBL" id="BSTX01000001">
    <property type="protein sequence ID" value="GLZ77007.1"/>
    <property type="molecule type" value="Genomic_DNA"/>
</dbReference>
<evidence type="ECO:0000313" key="2">
    <source>
        <dbReference type="EMBL" id="GLZ77007.1"/>
    </source>
</evidence>
<keyword evidence="3" id="KW-1185">Reference proteome</keyword>
<name>A0A9W6SJC2_9ACTN</name>
<reference evidence="2" key="1">
    <citation type="submission" date="2023-03" db="EMBL/GenBank/DDBJ databases">
        <title>Actinorhabdospora filicis NBRC 111898.</title>
        <authorList>
            <person name="Ichikawa N."/>
            <person name="Sato H."/>
            <person name="Tonouchi N."/>
        </authorList>
    </citation>
    <scope>NUCLEOTIDE SEQUENCE</scope>
    <source>
        <strain evidence="2">NBRC 111898</strain>
    </source>
</reference>
<evidence type="ECO:0000313" key="3">
    <source>
        <dbReference type="Proteomes" id="UP001165079"/>
    </source>
</evidence>
<dbReference type="AlphaFoldDB" id="A0A9W6SJC2"/>
<comment type="caution">
    <text evidence="2">The sequence shown here is derived from an EMBL/GenBank/DDBJ whole genome shotgun (WGS) entry which is preliminary data.</text>
</comment>
<dbReference type="RefSeq" id="WP_285662145.1">
    <property type="nucleotide sequence ID" value="NZ_BSTX01000001.1"/>
</dbReference>
<feature type="compositionally biased region" description="Basic and acidic residues" evidence="1">
    <location>
        <begin position="294"/>
        <end position="304"/>
    </location>
</feature>
<dbReference type="Proteomes" id="UP001165079">
    <property type="component" value="Unassembled WGS sequence"/>
</dbReference>
<accession>A0A9W6SJC2</accession>
<feature type="compositionally biased region" description="Low complexity" evidence="1">
    <location>
        <begin position="274"/>
        <end position="285"/>
    </location>
</feature>
<proteinExistence type="predicted"/>